<dbReference type="AlphaFoldDB" id="A0A181C8Y1"/>
<dbReference type="InterPro" id="IPR001173">
    <property type="entry name" value="Glyco_trans_2-like"/>
</dbReference>
<dbReference type="CDD" id="cd00761">
    <property type="entry name" value="Glyco_tranf_GTA_type"/>
    <property type="match status" value="1"/>
</dbReference>
<evidence type="ECO:0000313" key="3">
    <source>
        <dbReference type="Proteomes" id="UP000502533"/>
    </source>
</evidence>
<dbReference type="RefSeq" id="WP_039999794.1">
    <property type="nucleotide sequence ID" value="NZ_CALMTF010000031.1"/>
</dbReference>
<evidence type="ECO:0000259" key="1">
    <source>
        <dbReference type="Pfam" id="PF00535"/>
    </source>
</evidence>
<dbReference type="Proteomes" id="UP000502533">
    <property type="component" value="Chromosome"/>
</dbReference>
<keyword evidence="3" id="KW-1185">Reference proteome</keyword>
<protein>
    <submittedName>
        <fullName evidence="2">Glycosyltransferase family 2 protein</fullName>
    </submittedName>
</protein>
<keyword evidence="2" id="KW-0808">Transferase</keyword>
<evidence type="ECO:0000313" key="2">
    <source>
        <dbReference type="EMBL" id="QIP34908.1"/>
    </source>
</evidence>
<dbReference type="KEGG" id="kre:GWK63_04905"/>
<dbReference type="InterPro" id="IPR029044">
    <property type="entry name" value="Nucleotide-diphossugar_trans"/>
</dbReference>
<dbReference type="EMBL" id="CP050139">
    <property type="protein sequence ID" value="QIP34908.1"/>
    <property type="molecule type" value="Genomic_DNA"/>
</dbReference>
<dbReference type="GeneID" id="85021484"/>
<dbReference type="PANTHER" id="PTHR43685">
    <property type="entry name" value="GLYCOSYLTRANSFERASE"/>
    <property type="match status" value="1"/>
</dbReference>
<dbReference type="Pfam" id="PF00535">
    <property type="entry name" value="Glycos_transf_2"/>
    <property type="match status" value="1"/>
</dbReference>
<dbReference type="SUPFAM" id="SSF53448">
    <property type="entry name" value="Nucleotide-diphospho-sugar transferases"/>
    <property type="match status" value="1"/>
</dbReference>
<name>A0A181C8Y1_9PROT</name>
<dbReference type="Gene3D" id="3.90.550.10">
    <property type="entry name" value="Spore Coat Polysaccharide Biosynthesis Protein SpsA, Chain A"/>
    <property type="match status" value="1"/>
</dbReference>
<reference evidence="2 3" key="1">
    <citation type="submission" date="2020-03" db="EMBL/GenBank/DDBJ databases">
        <title>Isolation of cellulose-producing strains, genome characterization and application of the synthesized cellulose films as an economical and sustainable material for piezoelectric sensor construction.</title>
        <authorList>
            <person name="Mangayil R.K."/>
        </authorList>
    </citation>
    <scope>NUCLEOTIDE SEQUENCE [LARGE SCALE GENOMIC DNA]</scope>
    <source>
        <strain evidence="2 3">ENS 9a1a</strain>
    </source>
</reference>
<dbReference type="PANTHER" id="PTHR43685:SF2">
    <property type="entry name" value="GLYCOSYLTRANSFERASE 2-LIKE DOMAIN-CONTAINING PROTEIN"/>
    <property type="match status" value="1"/>
</dbReference>
<feature type="domain" description="Glycosyltransferase 2-like" evidence="1">
    <location>
        <begin position="8"/>
        <end position="130"/>
    </location>
</feature>
<dbReference type="InterPro" id="IPR050834">
    <property type="entry name" value="Glycosyltransf_2"/>
</dbReference>
<gene>
    <name evidence="2" type="ORF">GWK63_04905</name>
</gene>
<proteinExistence type="predicted"/>
<accession>A0A181C8Y1</accession>
<organism evidence="2 3">
    <name type="scientific">Komagataeibacter rhaeticus</name>
    <dbReference type="NCBI Taxonomy" id="215221"/>
    <lineage>
        <taxon>Bacteria</taxon>
        <taxon>Pseudomonadati</taxon>
        <taxon>Pseudomonadota</taxon>
        <taxon>Alphaproteobacteria</taxon>
        <taxon>Acetobacterales</taxon>
        <taxon>Acetobacteraceae</taxon>
        <taxon>Komagataeibacter</taxon>
    </lineage>
</organism>
<sequence length="321" mass="35152">MNTPMSVSLIITTYNAQAFIMRAIGSALEQTRPPLEIIVVDDCSTDGTPEILRRLEHGHDSIRLLSTPRNGGPSLARNVGLDAAKGDWVAFLDADDAFAPDRLDVIMARAAQGDCDGVADDLAYYDAAAGQVTGRAMGAGRVPQAPVSLRDYVGHNLSGGEGFDWGLLKPVFRREFLREQAIRYDPLVRHGEDFLLMVSFLLAGGRFCLTDHASYLYTQRQGSVSGRASGMSRTTIAYRDMHDTALALARDPRICDDPVLVDLLHRRAAGLQRLDDSHFVSVALRAGAVGAIVRRIIRRPAFLPAMIRQVAMALRRRLCHS</sequence>
<dbReference type="GO" id="GO:0016740">
    <property type="term" value="F:transferase activity"/>
    <property type="evidence" value="ECO:0007669"/>
    <property type="project" value="UniProtKB-KW"/>
</dbReference>